<dbReference type="InterPro" id="IPR006091">
    <property type="entry name" value="Acyl-CoA_Oxase/DH_mid-dom"/>
</dbReference>
<evidence type="ECO:0000256" key="8">
    <source>
        <dbReference type="ARBA" id="ARBA00040394"/>
    </source>
</evidence>
<evidence type="ECO:0000256" key="3">
    <source>
        <dbReference type="ARBA" id="ARBA00009347"/>
    </source>
</evidence>
<dbReference type="Gene3D" id="2.40.110.10">
    <property type="entry name" value="Butyryl-CoA Dehydrogenase, subunit A, domain 2"/>
    <property type="match status" value="1"/>
</dbReference>
<comment type="pathway">
    <text evidence="2">Siderophore biosynthesis; mycobactin biosynthesis.</text>
</comment>
<gene>
    <name evidence="12" type="ORF">GCM10011578_049160</name>
</gene>
<dbReference type="PROSITE" id="PS00072">
    <property type="entry name" value="ACYL_COA_DH_1"/>
    <property type="match status" value="1"/>
</dbReference>
<dbReference type="InterPro" id="IPR006089">
    <property type="entry name" value="Acyl-CoA_DH_CS"/>
</dbReference>
<dbReference type="SUPFAM" id="SSF56645">
    <property type="entry name" value="Acyl-CoA dehydrogenase NM domain-like"/>
    <property type="match status" value="1"/>
</dbReference>
<reference evidence="12" key="2">
    <citation type="submission" date="2020-09" db="EMBL/GenBank/DDBJ databases">
        <authorList>
            <person name="Sun Q."/>
            <person name="Zhou Y."/>
        </authorList>
    </citation>
    <scope>NUCLEOTIDE SEQUENCE</scope>
    <source>
        <strain evidence="12">CGMCC 4.7110</strain>
    </source>
</reference>
<organism evidence="12 13">
    <name type="scientific">Streptomyces fuscichromogenes</name>
    <dbReference type="NCBI Taxonomy" id="1324013"/>
    <lineage>
        <taxon>Bacteria</taxon>
        <taxon>Bacillati</taxon>
        <taxon>Actinomycetota</taxon>
        <taxon>Actinomycetes</taxon>
        <taxon>Kitasatosporales</taxon>
        <taxon>Streptomycetaceae</taxon>
        <taxon>Streptomyces</taxon>
    </lineage>
</organism>
<comment type="caution">
    <text evidence="12">The sequence shown here is derived from an EMBL/GenBank/DDBJ whole genome shotgun (WGS) entry which is preliminary data.</text>
</comment>
<evidence type="ECO:0000259" key="11">
    <source>
        <dbReference type="Pfam" id="PF02770"/>
    </source>
</evidence>
<proteinExistence type="inferred from homology"/>
<keyword evidence="6" id="KW-0560">Oxidoreductase</keyword>
<dbReference type="GO" id="GO:0033539">
    <property type="term" value="P:fatty acid beta-oxidation using acyl-CoA dehydrogenase"/>
    <property type="evidence" value="ECO:0007669"/>
    <property type="project" value="TreeGrafter"/>
</dbReference>
<dbReference type="EMBL" id="BMML01000011">
    <property type="protein sequence ID" value="GGN19324.1"/>
    <property type="molecule type" value="Genomic_DNA"/>
</dbReference>
<keyword evidence="5" id="KW-0274">FAD</keyword>
<keyword evidence="13" id="KW-1185">Reference proteome</keyword>
<feature type="compositionally biased region" description="Low complexity" evidence="10">
    <location>
        <begin position="185"/>
        <end position="194"/>
    </location>
</feature>
<feature type="region of interest" description="Disordered" evidence="10">
    <location>
        <begin position="181"/>
        <end position="264"/>
    </location>
</feature>
<name>A0A918CSP4_9ACTN</name>
<dbReference type="Gene3D" id="1.10.540.10">
    <property type="entry name" value="Acyl-CoA dehydrogenase/oxidase, N-terminal domain"/>
    <property type="match status" value="1"/>
</dbReference>
<evidence type="ECO:0000256" key="5">
    <source>
        <dbReference type="ARBA" id="ARBA00022827"/>
    </source>
</evidence>
<dbReference type="GO" id="GO:0003995">
    <property type="term" value="F:acyl-CoA dehydrogenase activity"/>
    <property type="evidence" value="ECO:0007669"/>
    <property type="project" value="InterPro"/>
</dbReference>
<comment type="similarity">
    <text evidence="3">Belongs to the acyl-CoA dehydrogenase family.</text>
</comment>
<dbReference type="Gene3D" id="1.20.140.10">
    <property type="entry name" value="Butyryl-CoA Dehydrogenase, subunit A, domain 3"/>
    <property type="match status" value="1"/>
</dbReference>
<dbReference type="Proteomes" id="UP000653411">
    <property type="component" value="Unassembled WGS sequence"/>
</dbReference>
<evidence type="ECO:0000256" key="7">
    <source>
        <dbReference type="ARBA" id="ARBA00037085"/>
    </source>
</evidence>
<dbReference type="PANTHER" id="PTHR48083">
    <property type="entry name" value="MEDIUM-CHAIN SPECIFIC ACYL-COA DEHYDROGENASE, MITOCHONDRIAL-RELATED"/>
    <property type="match status" value="1"/>
</dbReference>
<feature type="domain" description="Acyl-CoA oxidase/dehydrogenase middle" evidence="11">
    <location>
        <begin position="44"/>
        <end position="139"/>
    </location>
</feature>
<evidence type="ECO:0000256" key="10">
    <source>
        <dbReference type="SAM" id="MobiDB-lite"/>
    </source>
</evidence>
<dbReference type="PANTHER" id="PTHR48083:SF20">
    <property type="entry name" value="LONG-CHAIN SPECIFIC ACYL-COA DEHYDROGENASE, MITOCHONDRIAL"/>
    <property type="match status" value="1"/>
</dbReference>
<dbReference type="InterPro" id="IPR009100">
    <property type="entry name" value="AcylCoA_DH/oxidase_NM_dom_sf"/>
</dbReference>
<dbReference type="GO" id="GO:0050660">
    <property type="term" value="F:flavin adenine dinucleotide binding"/>
    <property type="evidence" value="ECO:0007669"/>
    <property type="project" value="InterPro"/>
</dbReference>
<protein>
    <recommendedName>
        <fullName evidence="8">Acyl-[acyl-carrier-protein] dehydrogenase MbtN</fullName>
    </recommendedName>
    <alternativeName>
        <fullName evidence="9">Mycobactin synthase protein N</fullName>
    </alternativeName>
</protein>
<evidence type="ECO:0000256" key="4">
    <source>
        <dbReference type="ARBA" id="ARBA00022630"/>
    </source>
</evidence>
<evidence type="ECO:0000256" key="2">
    <source>
        <dbReference type="ARBA" id="ARBA00005102"/>
    </source>
</evidence>
<feature type="compositionally biased region" description="Basic residues" evidence="10">
    <location>
        <begin position="228"/>
        <end position="252"/>
    </location>
</feature>
<dbReference type="AlphaFoldDB" id="A0A918CSP4"/>
<comment type="cofactor">
    <cofactor evidence="1">
        <name>FAD</name>
        <dbReference type="ChEBI" id="CHEBI:57692"/>
    </cofactor>
</comment>
<dbReference type="Pfam" id="PF02770">
    <property type="entry name" value="Acyl-CoA_dh_M"/>
    <property type="match status" value="1"/>
</dbReference>
<sequence length="264" mass="27452">MPGTLVPEEYGSGGLDDYRFQAIVKGGRKRTWLPGLAGGQLIGAIAMTEPGAGSDLQGIRTTTRRDGDVVVLNGQKAFIGGGSKADVVIIVARTDPAGGSKGFSLLLVPSDLPGPACGRTPQGIGLHGHGTSELFFNEVRVPADCLLGTEGRGLARLMERLPLERLSIAVSALAGALAPYDWTHADPTGAAPGAGRRRHGDPEPAGEAQSADPRDVPGTARAAGPVGARRHRASTRAHRLRQTLLRRTRPRHPALDGVGGRTCP</sequence>
<dbReference type="InterPro" id="IPR046373">
    <property type="entry name" value="Acyl-CoA_Oxase/DH_mid-dom_sf"/>
</dbReference>
<evidence type="ECO:0000313" key="13">
    <source>
        <dbReference type="Proteomes" id="UP000653411"/>
    </source>
</evidence>
<reference evidence="12" key="1">
    <citation type="journal article" date="2014" name="Int. J. Syst. Evol. Microbiol.">
        <title>Complete genome sequence of Corynebacterium casei LMG S-19264T (=DSM 44701T), isolated from a smear-ripened cheese.</title>
        <authorList>
            <consortium name="US DOE Joint Genome Institute (JGI-PGF)"/>
            <person name="Walter F."/>
            <person name="Albersmeier A."/>
            <person name="Kalinowski J."/>
            <person name="Ruckert C."/>
        </authorList>
    </citation>
    <scope>NUCLEOTIDE SEQUENCE</scope>
    <source>
        <strain evidence="12">CGMCC 4.7110</strain>
    </source>
</reference>
<dbReference type="InterPro" id="IPR050741">
    <property type="entry name" value="Acyl-CoA_dehydrogenase"/>
</dbReference>
<accession>A0A918CSP4</accession>
<comment type="function">
    <text evidence="7">Catalyzes the dehydrogenation at the alpha-beta position of ACP-bound acyl chains. This results in the introduction of a double bond in the lipidic chain, which is further transferred to the epsilon-amino group of lysine residue in the mycobactin core by MbtK.</text>
</comment>
<evidence type="ECO:0000313" key="12">
    <source>
        <dbReference type="EMBL" id="GGN19324.1"/>
    </source>
</evidence>
<keyword evidence="4" id="KW-0285">Flavoprotein</keyword>
<evidence type="ECO:0000256" key="6">
    <source>
        <dbReference type="ARBA" id="ARBA00023002"/>
    </source>
</evidence>
<dbReference type="FunFam" id="2.40.110.10:FF:000002">
    <property type="entry name" value="Acyl-CoA dehydrogenase fadE12"/>
    <property type="match status" value="1"/>
</dbReference>
<evidence type="ECO:0000256" key="1">
    <source>
        <dbReference type="ARBA" id="ARBA00001974"/>
    </source>
</evidence>
<dbReference type="GO" id="GO:0005737">
    <property type="term" value="C:cytoplasm"/>
    <property type="evidence" value="ECO:0007669"/>
    <property type="project" value="TreeGrafter"/>
</dbReference>
<dbReference type="InterPro" id="IPR037069">
    <property type="entry name" value="AcylCoA_DH/ox_N_sf"/>
</dbReference>
<evidence type="ECO:0000256" key="9">
    <source>
        <dbReference type="ARBA" id="ARBA00042660"/>
    </source>
</evidence>